<reference evidence="8 9" key="1">
    <citation type="submission" date="2023-07" db="EMBL/GenBank/DDBJ databases">
        <title>Sorghum-associated microbial communities from plants grown in Nebraska, USA.</title>
        <authorList>
            <person name="Schachtman D."/>
        </authorList>
    </citation>
    <scope>NUCLEOTIDE SEQUENCE [LARGE SCALE GENOMIC DNA]</scope>
    <source>
        <strain evidence="8 9">BE240</strain>
    </source>
</reference>
<feature type="region of interest" description="Disordered" evidence="6">
    <location>
        <begin position="26"/>
        <end position="62"/>
    </location>
</feature>
<evidence type="ECO:0000256" key="6">
    <source>
        <dbReference type="SAM" id="MobiDB-lite"/>
    </source>
</evidence>
<feature type="transmembrane region" description="Helical" evidence="7">
    <location>
        <begin position="136"/>
        <end position="158"/>
    </location>
</feature>
<dbReference type="InterPro" id="IPR005496">
    <property type="entry name" value="Integral_membrane_TerC"/>
</dbReference>
<evidence type="ECO:0000256" key="5">
    <source>
        <dbReference type="ARBA" id="ARBA00023136"/>
    </source>
</evidence>
<protein>
    <submittedName>
        <fullName evidence="8">Tellurite resistance protein TerC</fullName>
    </submittedName>
</protein>
<dbReference type="PANTHER" id="PTHR30238:SF0">
    <property type="entry name" value="THYLAKOID MEMBRANE PROTEIN TERC, CHLOROPLASTIC"/>
    <property type="match status" value="1"/>
</dbReference>
<evidence type="ECO:0000256" key="1">
    <source>
        <dbReference type="ARBA" id="ARBA00004141"/>
    </source>
</evidence>
<dbReference type="NCBIfam" id="TIGR03718">
    <property type="entry name" value="R_switched_Alx"/>
    <property type="match status" value="1"/>
</dbReference>
<dbReference type="PANTHER" id="PTHR30238">
    <property type="entry name" value="MEMBRANE BOUND PREDICTED REDOX MODULATOR"/>
    <property type="match status" value="1"/>
</dbReference>
<organism evidence="8 9">
    <name type="scientific">Hydrogenophaga laconesensis</name>
    <dbReference type="NCBI Taxonomy" id="1805971"/>
    <lineage>
        <taxon>Bacteria</taxon>
        <taxon>Pseudomonadati</taxon>
        <taxon>Pseudomonadota</taxon>
        <taxon>Betaproteobacteria</taxon>
        <taxon>Burkholderiales</taxon>
        <taxon>Comamonadaceae</taxon>
        <taxon>Hydrogenophaga</taxon>
    </lineage>
</organism>
<evidence type="ECO:0000256" key="4">
    <source>
        <dbReference type="ARBA" id="ARBA00022989"/>
    </source>
</evidence>
<accession>A0ABU1VIL6</accession>
<keyword evidence="4 7" id="KW-1133">Transmembrane helix</keyword>
<proteinExistence type="inferred from homology"/>
<evidence type="ECO:0000313" key="9">
    <source>
        <dbReference type="Proteomes" id="UP001265550"/>
    </source>
</evidence>
<dbReference type="EMBL" id="JAVDWE010000022">
    <property type="protein sequence ID" value="MDR7097323.1"/>
    <property type="molecule type" value="Genomic_DNA"/>
</dbReference>
<dbReference type="Proteomes" id="UP001265550">
    <property type="component" value="Unassembled WGS sequence"/>
</dbReference>
<evidence type="ECO:0000256" key="3">
    <source>
        <dbReference type="ARBA" id="ARBA00022692"/>
    </source>
</evidence>
<evidence type="ECO:0000256" key="7">
    <source>
        <dbReference type="SAM" id="Phobius"/>
    </source>
</evidence>
<dbReference type="InterPro" id="IPR022369">
    <property type="entry name" value="Integral_membrane_TerC_rswitch"/>
</dbReference>
<comment type="similarity">
    <text evidence="2">Belongs to the TerC family.</text>
</comment>
<sequence length="416" mass="46986">MVALYVDQRSFERPDQARDAPTRYFTAGKRRARDGETAHRGVGSARRPGSDRLPHGHHRRRRAAGRVAFPRNIPIPSETERRRCKAAPRSHLAMNIDSFATGPMWAGFIVFVLAMLALDLFVLGGNKAHRVSVKEAGSWVAAWVTLAFTFAALMWWYLDANVGREMADRKTLEFITGYLIEQTLSVDNMFVFVMIFSYFAVPPELQRRVLLYGVLGAIVMRAGMILAGVWLVSEFAWILYVFGVFLIVTGIKMLVFADKQPDLEKNPLLRWLRAHMRITPVFHGEKFFVRINGVRWATPMFLVLMMIEVSDLVFAVDSIPAIFAVTTDPFIVFTSNIFAIMGLRALYFLLADIAERFHLLKYGLALVLVFIGGKMLAAPWFHMPVQWSLAIVGSVILVSILLSLKFSARKSDRPAT</sequence>
<feature type="transmembrane region" description="Helical" evidence="7">
    <location>
        <begin position="209"/>
        <end position="231"/>
    </location>
</feature>
<feature type="transmembrane region" description="Helical" evidence="7">
    <location>
        <begin position="300"/>
        <end position="324"/>
    </location>
</feature>
<keyword evidence="3 7" id="KW-0812">Transmembrane</keyword>
<gene>
    <name evidence="8" type="ORF">J2X09_005097</name>
</gene>
<keyword evidence="5 7" id="KW-0472">Membrane</keyword>
<feature type="transmembrane region" description="Helical" evidence="7">
    <location>
        <begin position="104"/>
        <end position="124"/>
    </location>
</feature>
<feature type="transmembrane region" description="Helical" evidence="7">
    <location>
        <begin position="237"/>
        <end position="257"/>
    </location>
</feature>
<evidence type="ECO:0000313" key="8">
    <source>
        <dbReference type="EMBL" id="MDR7097323.1"/>
    </source>
</evidence>
<feature type="transmembrane region" description="Helical" evidence="7">
    <location>
        <begin position="362"/>
        <end position="381"/>
    </location>
</feature>
<dbReference type="Pfam" id="PF03741">
    <property type="entry name" value="TerC"/>
    <property type="match status" value="1"/>
</dbReference>
<comment type="caution">
    <text evidence="8">The sequence shown here is derived from an EMBL/GenBank/DDBJ whole genome shotgun (WGS) entry which is preliminary data.</text>
</comment>
<feature type="transmembrane region" description="Helical" evidence="7">
    <location>
        <begin position="387"/>
        <end position="404"/>
    </location>
</feature>
<evidence type="ECO:0000256" key="2">
    <source>
        <dbReference type="ARBA" id="ARBA00007511"/>
    </source>
</evidence>
<feature type="transmembrane region" description="Helical" evidence="7">
    <location>
        <begin position="330"/>
        <end position="350"/>
    </location>
</feature>
<feature type="transmembrane region" description="Helical" evidence="7">
    <location>
        <begin position="178"/>
        <end position="200"/>
    </location>
</feature>
<comment type="subcellular location">
    <subcellularLocation>
        <location evidence="1">Membrane</location>
        <topology evidence="1">Multi-pass membrane protein</topology>
    </subcellularLocation>
</comment>
<keyword evidence="9" id="KW-1185">Reference proteome</keyword>
<name>A0ABU1VIL6_9BURK</name>